<reference evidence="1 2" key="1">
    <citation type="submission" date="2014-04" db="EMBL/GenBank/DDBJ databases">
        <authorList>
            <consortium name="DOE Joint Genome Institute"/>
            <person name="Kuo A."/>
            <person name="Zuccaro A."/>
            <person name="Kohler A."/>
            <person name="Nagy L.G."/>
            <person name="Floudas D."/>
            <person name="Copeland A."/>
            <person name="Barry K.W."/>
            <person name="Cichocki N."/>
            <person name="Veneault-Fourrey C."/>
            <person name="LaButti K."/>
            <person name="Lindquist E.A."/>
            <person name="Lipzen A."/>
            <person name="Lundell T."/>
            <person name="Morin E."/>
            <person name="Murat C."/>
            <person name="Sun H."/>
            <person name="Tunlid A."/>
            <person name="Henrissat B."/>
            <person name="Grigoriev I.V."/>
            <person name="Hibbett D.S."/>
            <person name="Martin F."/>
            <person name="Nordberg H.P."/>
            <person name="Cantor M.N."/>
            <person name="Hua S.X."/>
        </authorList>
    </citation>
    <scope>NUCLEOTIDE SEQUENCE [LARGE SCALE GENOMIC DNA]</scope>
    <source>
        <strain evidence="1 2">MAFF 305830</strain>
    </source>
</reference>
<dbReference type="PANTHER" id="PTHR31252:SF11">
    <property type="entry name" value="DUF4419 DOMAIN-CONTAINING PROTEIN"/>
    <property type="match status" value="1"/>
</dbReference>
<dbReference type="OrthoDB" id="9978173at2759"/>
<dbReference type="HOGENOM" id="CLU_037155_2_0_1"/>
<dbReference type="Pfam" id="PF14388">
    <property type="entry name" value="DUF4419"/>
    <property type="match status" value="1"/>
</dbReference>
<dbReference type="PANTHER" id="PTHR31252">
    <property type="entry name" value="DUF4419 DOMAIN-CONTAINING PROTEIN"/>
    <property type="match status" value="1"/>
</dbReference>
<organism evidence="1 2">
    <name type="scientific">Serendipita vermifera MAFF 305830</name>
    <dbReference type="NCBI Taxonomy" id="933852"/>
    <lineage>
        <taxon>Eukaryota</taxon>
        <taxon>Fungi</taxon>
        <taxon>Dikarya</taxon>
        <taxon>Basidiomycota</taxon>
        <taxon>Agaricomycotina</taxon>
        <taxon>Agaricomycetes</taxon>
        <taxon>Sebacinales</taxon>
        <taxon>Serendipitaceae</taxon>
        <taxon>Serendipita</taxon>
    </lineage>
</organism>
<name>A0A0C2VYX6_SERVB</name>
<proteinExistence type="predicted"/>
<reference evidence="2" key="2">
    <citation type="submission" date="2015-01" db="EMBL/GenBank/DDBJ databases">
        <title>Evolutionary Origins and Diversification of the Mycorrhizal Mutualists.</title>
        <authorList>
            <consortium name="DOE Joint Genome Institute"/>
            <consortium name="Mycorrhizal Genomics Consortium"/>
            <person name="Kohler A."/>
            <person name="Kuo A."/>
            <person name="Nagy L.G."/>
            <person name="Floudas D."/>
            <person name="Copeland A."/>
            <person name="Barry K.W."/>
            <person name="Cichocki N."/>
            <person name="Veneault-Fourrey C."/>
            <person name="LaButti K."/>
            <person name="Lindquist E.A."/>
            <person name="Lipzen A."/>
            <person name="Lundell T."/>
            <person name="Morin E."/>
            <person name="Murat C."/>
            <person name="Riley R."/>
            <person name="Ohm R."/>
            <person name="Sun H."/>
            <person name="Tunlid A."/>
            <person name="Henrissat B."/>
            <person name="Grigoriev I.V."/>
            <person name="Hibbett D.S."/>
            <person name="Martin F."/>
        </authorList>
    </citation>
    <scope>NUCLEOTIDE SEQUENCE [LARGE SCALE GENOMIC DNA]</scope>
    <source>
        <strain evidence="2">MAFF 305830</strain>
    </source>
</reference>
<keyword evidence="2" id="KW-1185">Reference proteome</keyword>
<dbReference type="AlphaFoldDB" id="A0A0C2VYX6"/>
<dbReference type="STRING" id="933852.A0A0C2VYX6"/>
<protein>
    <submittedName>
        <fullName evidence="1">Uncharacterized protein</fullName>
    </submittedName>
</protein>
<dbReference type="InterPro" id="IPR025533">
    <property type="entry name" value="DUF4419"/>
</dbReference>
<dbReference type="Proteomes" id="UP000054097">
    <property type="component" value="Unassembled WGS sequence"/>
</dbReference>
<evidence type="ECO:0000313" key="1">
    <source>
        <dbReference type="EMBL" id="KIM19518.1"/>
    </source>
</evidence>
<dbReference type="EMBL" id="KN824647">
    <property type="protein sequence ID" value="KIM19518.1"/>
    <property type="molecule type" value="Genomic_DNA"/>
</dbReference>
<evidence type="ECO:0000313" key="2">
    <source>
        <dbReference type="Proteomes" id="UP000054097"/>
    </source>
</evidence>
<sequence length="395" mass="45226">MPVSIRIATHEAEEKKVLTPDSLRPEEFLAKFWASKKVECEEMLQTSYTPAEDYSPNYNGFVQAVVQAYNDHHNLLIRPDDIWIAILSQLNLYINAHVEELHSFFVRHEGQRELEVNAHGNRYTVDFGAMAQDMSRLLMQNINDPTLHDVIMPDFTTTTDRIVCSVMMMSALKCYFRYTMRTRCGIPSITLLGEKSDYESILNHLNTVATLGKEPLAFTRLLRPILAQFIRSFDEPPSLEFWSKICHYQAGSGTHHIGGWISAFCSWGTKGIWMGTNLDFIDSPLTEAEIARIQPYESDELMKRRFHRIPVLILDGLRYPTIRTVDIPDGFCQVDVRLIDNGEEFKCMMIAGSVGIVWREDFDSDGTSAWGKKRTLQPASEWFLFVKSTSESSSE</sequence>
<accession>A0A0C2VYX6</accession>
<gene>
    <name evidence="1" type="ORF">M408DRAFT_31151</name>
</gene>